<name>A0A6C0DZY3_9ZZZZ</name>
<accession>A0A6C0DZY3</accession>
<evidence type="ECO:0000256" key="1">
    <source>
        <dbReference type="SAM" id="MobiDB-lite"/>
    </source>
</evidence>
<reference evidence="2" key="1">
    <citation type="journal article" date="2020" name="Nature">
        <title>Giant virus diversity and host interactions through global metagenomics.</title>
        <authorList>
            <person name="Schulz F."/>
            <person name="Roux S."/>
            <person name="Paez-Espino D."/>
            <person name="Jungbluth S."/>
            <person name="Walsh D.A."/>
            <person name="Denef V.J."/>
            <person name="McMahon K.D."/>
            <person name="Konstantinidis K.T."/>
            <person name="Eloe-Fadrosh E.A."/>
            <person name="Kyrpides N.C."/>
            <person name="Woyke T."/>
        </authorList>
    </citation>
    <scope>NUCLEOTIDE SEQUENCE</scope>
    <source>
        <strain evidence="2">GVMAG-M-3300023179-111</strain>
    </source>
</reference>
<organism evidence="2">
    <name type="scientific">viral metagenome</name>
    <dbReference type="NCBI Taxonomy" id="1070528"/>
    <lineage>
        <taxon>unclassified sequences</taxon>
        <taxon>metagenomes</taxon>
        <taxon>organismal metagenomes</taxon>
    </lineage>
</organism>
<proteinExistence type="predicted"/>
<evidence type="ECO:0000313" key="2">
    <source>
        <dbReference type="EMBL" id="QHT22436.1"/>
    </source>
</evidence>
<protein>
    <submittedName>
        <fullName evidence="2">Uncharacterized protein</fullName>
    </submittedName>
</protein>
<dbReference type="EMBL" id="MN739709">
    <property type="protein sequence ID" value="QHT22436.1"/>
    <property type="molecule type" value="Genomic_DNA"/>
</dbReference>
<sequence length="97" mass="11513">MSRKSPVKRKSPIKSKLKKDGLSPLRSHSPARRSTLGKMQSPNKRSKIHRLKNYEMSQIEYIMAYESFKKTRKGVSLQNIILEWNDMDDDERMNYIR</sequence>
<dbReference type="AlphaFoldDB" id="A0A6C0DZY3"/>
<feature type="region of interest" description="Disordered" evidence="1">
    <location>
        <begin position="1"/>
        <end position="50"/>
    </location>
</feature>
<feature type="compositionally biased region" description="Basic residues" evidence="1">
    <location>
        <begin position="1"/>
        <end position="17"/>
    </location>
</feature>